<evidence type="ECO:0000259" key="4">
    <source>
        <dbReference type="Pfam" id="PF03719"/>
    </source>
</evidence>
<dbReference type="Pfam" id="PF03719">
    <property type="entry name" value="Ribosomal_S5_C"/>
    <property type="match status" value="1"/>
</dbReference>
<dbReference type="OrthoDB" id="309483at2759"/>
<keyword evidence="6" id="KW-1185">Reference proteome</keyword>
<gene>
    <name evidence="5" type="primary">MRPS5_1</name>
    <name evidence="5" type="ORF">OS493_005679</name>
</gene>
<dbReference type="SUPFAM" id="SSF54211">
    <property type="entry name" value="Ribosomal protein S5 domain 2-like"/>
    <property type="match status" value="1"/>
</dbReference>
<dbReference type="InterPro" id="IPR014721">
    <property type="entry name" value="Ribsml_uS5_D2-typ_fold_subgr"/>
</dbReference>
<dbReference type="InterPro" id="IPR000851">
    <property type="entry name" value="Ribosomal_uS5"/>
</dbReference>
<sequence length="146" mass="16732">MVLQVFGLVYHNLVTKYHKTTVNFFRKPRGYGLRCHRAIKEIAMLLGIQDMRCKVQGPTTPLSLVRAAFQGLLSQETHQQLADRTGLNVVEFRAECGMRPVTVASPGEEAQNKVFKKRAKKAEYDLNEVFDPYRGLHRPKKVQDLF</sequence>
<keyword evidence="2 5" id="KW-0689">Ribosomal protein</keyword>
<name>A0A9X0CMG9_9CNID</name>
<proteinExistence type="inferred from homology"/>
<evidence type="ECO:0000256" key="2">
    <source>
        <dbReference type="ARBA" id="ARBA00022980"/>
    </source>
</evidence>
<dbReference type="GO" id="GO:0006412">
    <property type="term" value="P:translation"/>
    <property type="evidence" value="ECO:0007669"/>
    <property type="project" value="InterPro"/>
</dbReference>
<comment type="caution">
    <text evidence="5">The sequence shown here is derived from an EMBL/GenBank/DDBJ whole genome shotgun (WGS) entry which is preliminary data.</text>
</comment>
<evidence type="ECO:0000256" key="1">
    <source>
        <dbReference type="ARBA" id="ARBA00008945"/>
    </source>
</evidence>
<organism evidence="5 6">
    <name type="scientific">Desmophyllum pertusum</name>
    <dbReference type="NCBI Taxonomy" id="174260"/>
    <lineage>
        <taxon>Eukaryota</taxon>
        <taxon>Metazoa</taxon>
        <taxon>Cnidaria</taxon>
        <taxon>Anthozoa</taxon>
        <taxon>Hexacorallia</taxon>
        <taxon>Scleractinia</taxon>
        <taxon>Caryophylliina</taxon>
        <taxon>Caryophylliidae</taxon>
        <taxon>Desmophyllum</taxon>
    </lineage>
</organism>
<dbReference type="AlphaFoldDB" id="A0A9X0CMG9"/>
<dbReference type="InterPro" id="IPR005324">
    <property type="entry name" value="Ribosomal_uS5_C"/>
</dbReference>
<dbReference type="EMBL" id="MU827303">
    <property type="protein sequence ID" value="KAJ7365565.1"/>
    <property type="molecule type" value="Genomic_DNA"/>
</dbReference>
<protein>
    <submittedName>
        <fullName evidence="5">28S ribosomal protein S5, mitochondrial</fullName>
    </submittedName>
</protein>
<dbReference type="GO" id="GO:1990904">
    <property type="term" value="C:ribonucleoprotein complex"/>
    <property type="evidence" value="ECO:0007669"/>
    <property type="project" value="UniProtKB-KW"/>
</dbReference>
<dbReference type="Gene3D" id="3.30.230.10">
    <property type="match status" value="1"/>
</dbReference>
<evidence type="ECO:0000256" key="3">
    <source>
        <dbReference type="ARBA" id="ARBA00023274"/>
    </source>
</evidence>
<dbReference type="PANTHER" id="PTHR48277:SF1">
    <property type="entry name" value="MITOCHONDRIAL RIBOSOMAL PROTEIN S5"/>
    <property type="match status" value="1"/>
</dbReference>
<dbReference type="FunFam" id="3.30.230.10:FF:000002">
    <property type="entry name" value="30S ribosomal protein S5"/>
    <property type="match status" value="1"/>
</dbReference>
<dbReference type="InterPro" id="IPR020568">
    <property type="entry name" value="Ribosomal_Su5_D2-typ_SF"/>
</dbReference>
<dbReference type="GO" id="GO:0005840">
    <property type="term" value="C:ribosome"/>
    <property type="evidence" value="ECO:0007669"/>
    <property type="project" value="UniProtKB-KW"/>
</dbReference>
<keyword evidence="3" id="KW-0687">Ribonucleoprotein</keyword>
<dbReference type="GO" id="GO:0003735">
    <property type="term" value="F:structural constituent of ribosome"/>
    <property type="evidence" value="ECO:0007669"/>
    <property type="project" value="InterPro"/>
</dbReference>
<feature type="domain" description="Small ribosomal subunit protein uS5 C-terminal" evidence="4">
    <location>
        <begin position="16"/>
        <end position="84"/>
    </location>
</feature>
<accession>A0A9X0CMG9</accession>
<reference evidence="5" key="1">
    <citation type="submission" date="2023-01" db="EMBL/GenBank/DDBJ databases">
        <title>Genome assembly of the deep-sea coral Lophelia pertusa.</title>
        <authorList>
            <person name="Herrera S."/>
            <person name="Cordes E."/>
        </authorList>
    </citation>
    <scope>NUCLEOTIDE SEQUENCE</scope>
    <source>
        <strain evidence="5">USNM1676648</strain>
        <tissue evidence="5">Polyp</tissue>
    </source>
</reference>
<comment type="similarity">
    <text evidence="1">Belongs to the universal ribosomal protein uS5 family.</text>
</comment>
<evidence type="ECO:0000313" key="5">
    <source>
        <dbReference type="EMBL" id="KAJ7365565.1"/>
    </source>
</evidence>
<dbReference type="GO" id="GO:0003723">
    <property type="term" value="F:RNA binding"/>
    <property type="evidence" value="ECO:0007669"/>
    <property type="project" value="InterPro"/>
</dbReference>
<evidence type="ECO:0000313" key="6">
    <source>
        <dbReference type="Proteomes" id="UP001163046"/>
    </source>
</evidence>
<dbReference type="GO" id="GO:0005737">
    <property type="term" value="C:cytoplasm"/>
    <property type="evidence" value="ECO:0007669"/>
    <property type="project" value="UniProtKB-ARBA"/>
</dbReference>
<dbReference type="PANTHER" id="PTHR48277">
    <property type="entry name" value="MITOCHONDRIAL RIBOSOMAL PROTEIN S5"/>
    <property type="match status" value="1"/>
</dbReference>
<dbReference type="Proteomes" id="UP001163046">
    <property type="component" value="Unassembled WGS sequence"/>
</dbReference>